<feature type="transmembrane region" description="Helical" evidence="1">
    <location>
        <begin position="24"/>
        <end position="40"/>
    </location>
</feature>
<keyword evidence="1" id="KW-0812">Transmembrane</keyword>
<gene>
    <name evidence="2" type="ORF">SAR03_14430</name>
</gene>
<comment type="caution">
    <text evidence="2">The sequence shown here is derived from an EMBL/GenBank/DDBJ whole genome shotgun (WGS) entry which is preliminary data.</text>
</comment>
<keyword evidence="1" id="KW-1133">Transmembrane helix</keyword>
<protein>
    <submittedName>
        <fullName evidence="2">Uncharacterized protein</fullName>
    </submittedName>
</protein>
<keyword evidence="3" id="KW-1185">Reference proteome</keyword>
<dbReference type="EMBL" id="BKAV01000014">
    <property type="protein sequence ID" value="GEQ00406.1"/>
    <property type="molecule type" value="Genomic_DNA"/>
</dbReference>
<evidence type="ECO:0000313" key="2">
    <source>
        <dbReference type="EMBL" id="GEQ00406.1"/>
    </source>
</evidence>
<proteinExistence type="predicted"/>
<dbReference type="Proteomes" id="UP000321598">
    <property type="component" value="Unassembled WGS sequence"/>
</dbReference>
<sequence length="65" mass="7553">MSHSLRYGTPLCNFKFMNNIKTKIYSITNLLPIQYAVVILNVSKRFILKLNTIIWFIIIHATGLL</sequence>
<feature type="transmembrane region" description="Helical" evidence="1">
    <location>
        <begin position="46"/>
        <end position="64"/>
    </location>
</feature>
<keyword evidence="1" id="KW-0472">Membrane</keyword>
<name>A0ABQ0XUP1_9STAP</name>
<evidence type="ECO:0000313" key="3">
    <source>
        <dbReference type="Proteomes" id="UP000321598"/>
    </source>
</evidence>
<organism evidence="2 3">
    <name type="scientific">Staphylococcus arlettae</name>
    <dbReference type="NCBI Taxonomy" id="29378"/>
    <lineage>
        <taxon>Bacteria</taxon>
        <taxon>Bacillati</taxon>
        <taxon>Bacillota</taxon>
        <taxon>Bacilli</taxon>
        <taxon>Bacillales</taxon>
        <taxon>Staphylococcaceae</taxon>
        <taxon>Staphylococcus</taxon>
    </lineage>
</organism>
<evidence type="ECO:0000256" key="1">
    <source>
        <dbReference type="SAM" id="Phobius"/>
    </source>
</evidence>
<reference evidence="2 3" key="1">
    <citation type="submission" date="2019-07" db="EMBL/GenBank/DDBJ databases">
        <title>Whole genome shotgun sequence of Staphylococcus arlettae NBRC 109765.</title>
        <authorList>
            <person name="Hosoyama A."/>
            <person name="Uohara A."/>
            <person name="Ohji S."/>
            <person name="Ichikawa N."/>
        </authorList>
    </citation>
    <scope>NUCLEOTIDE SEQUENCE [LARGE SCALE GENOMIC DNA]</scope>
    <source>
        <strain evidence="2 3">NBRC 109765</strain>
    </source>
</reference>
<accession>A0ABQ0XUP1</accession>